<evidence type="ECO:0000256" key="1">
    <source>
        <dbReference type="ARBA" id="ARBA00004370"/>
    </source>
</evidence>
<feature type="transmembrane region" description="Helical" evidence="5">
    <location>
        <begin position="73"/>
        <end position="91"/>
    </location>
</feature>
<dbReference type="Proteomes" id="UP001497482">
    <property type="component" value="Chromosome 5"/>
</dbReference>
<dbReference type="PANTHER" id="PTHR24244">
    <property type="entry name" value="NEUROPEPTIDE S RECEPTOR"/>
    <property type="match status" value="1"/>
</dbReference>
<evidence type="ECO:0000313" key="8">
    <source>
        <dbReference type="Proteomes" id="UP001497482"/>
    </source>
</evidence>
<dbReference type="InterPro" id="IPR000276">
    <property type="entry name" value="GPCR_Rhodpsn"/>
</dbReference>
<accession>A0AAV2LZ32</accession>
<feature type="transmembrane region" description="Helical" evidence="5">
    <location>
        <begin position="31"/>
        <end position="52"/>
    </location>
</feature>
<keyword evidence="4 5" id="KW-0472">Membrane</keyword>
<dbReference type="PRINTS" id="PR00237">
    <property type="entry name" value="GPCRRHODOPSN"/>
</dbReference>
<reference evidence="7 8" key="1">
    <citation type="submission" date="2024-04" db="EMBL/GenBank/DDBJ databases">
        <authorList>
            <person name="Waldvogel A.-M."/>
            <person name="Schoenle A."/>
        </authorList>
    </citation>
    <scope>NUCLEOTIDE SEQUENCE [LARGE SCALE GENOMIC DNA]</scope>
</reference>
<dbReference type="EMBL" id="OZ035827">
    <property type="protein sequence ID" value="CAL1606318.1"/>
    <property type="molecule type" value="Genomic_DNA"/>
</dbReference>
<feature type="domain" description="G-protein coupled receptors family 1 profile" evidence="6">
    <location>
        <begin position="1"/>
        <end position="136"/>
    </location>
</feature>
<dbReference type="SUPFAM" id="SSF81321">
    <property type="entry name" value="Family A G protein-coupled receptor-like"/>
    <property type="match status" value="1"/>
</dbReference>
<gene>
    <name evidence="7" type="ORF">KC01_LOCUS33521</name>
</gene>
<keyword evidence="3 5" id="KW-1133">Transmembrane helix</keyword>
<dbReference type="Pfam" id="PF00001">
    <property type="entry name" value="7tm_1"/>
    <property type="match status" value="1"/>
</dbReference>
<evidence type="ECO:0000256" key="4">
    <source>
        <dbReference type="ARBA" id="ARBA00023136"/>
    </source>
</evidence>
<dbReference type="PROSITE" id="PS50262">
    <property type="entry name" value="G_PROTEIN_RECEP_F1_2"/>
    <property type="match status" value="1"/>
</dbReference>
<evidence type="ECO:0000256" key="2">
    <source>
        <dbReference type="ARBA" id="ARBA00022692"/>
    </source>
</evidence>
<comment type="subcellular location">
    <subcellularLocation>
        <location evidence="1">Membrane</location>
    </subcellularLocation>
</comment>
<evidence type="ECO:0000256" key="3">
    <source>
        <dbReference type="ARBA" id="ARBA00022989"/>
    </source>
</evidence>
<keyword evidence="2 5" id="KW-0812">Transmembrane</keyword>
<keyword evidence="8" id="KW-1185">Reference proteome</keyword>
<dbReference type="InterPro" id="IPR027294">
    <property type="entry name" value="NPS_rcpt"/>
</dbReference>
<protein>
    <recommendedName>
        <fullName evidence="6">G-protein coupled receptors family 1 profile domain-containing protein</fullName>
    </recommendedName>
</protein>
<name>A0AAV2LZ32_KNICA</name>
<evidence type="ECO:0000313" key="7">
    <source>
        <dbReference type="EMBL" id="CAL1606318.1"/>
    </source>
</evidence>
<dbReference type="InterPro" id="IPR017452">
    <property type="entry name" value="GPCR_Rhodpsn_7TM"/>
</dbReference>
<dbReference type="GO" id="GO:0016020">
    <property type="term" value="C:membrane"/>
    <property type="evidence" value="ECO:0007669"/>
    <property type="project" value="UniProtKB-SubCell"/>
</dbReference>
<organism evidence="7 8">
    <name type="scientific">Knipowitschia caucasica</name>
    <name type="common">Caucasian dwarf goby</name>
    <name type="synonym">Pomatoschistus caucasicus</name>
    <dbReference type="NCBI Taxonomy" id="637954"/>
    <lineage>
        <taxon>Eukaryota</taxon>
        <taxon>Metazoa</taxon>
        <taxon>Chordata</taxon>
        <taxon>Craniata</taxon>
        <taxon>Vertebrata</taxon>
        <taxon>Euteleostomi</taxon>
        <taxon>Actinopterygii</taxon>
        <taxon>Neopterygii</taxon>
        <taxon>Teleostei</taxon>
        <taxon>Neoteleostei</taxon>
        <taxon>Acanthomorphata</taxon>
        <taxon>Gobiaria</taxon>
        <taxon>Gobiiformes</taxon>
        <taxon>Gobioidei</taxon>
        <taxon>Gobiidae</taxon>
        <taxon>Gobiinae</taxon>
        <taxon>Knipowitschia</taxon>
    </lineage>
</organism>
<sequence>MFFPKTYRKGAEKCFDTTSKDFVEDYLKYSVGWTLTGFCLPFLVTVGCYTHVVVKLCGSANTDRQLKRRSLRLLLVLMLLFSVCYIPYHVLRSLNLCSRVLSKRKQCHSWSHSVYVAHQVSRGLVCLNSALNPLVYLHVSEQLSSGLRALMGRTRRVLHSHKMSSVAASTPLQAPALCDAPGHVTDQM</sequence>
<dbReference type="AlphaFoldDB" id="A0AAV2LZ32"/>
<evidence type="ECO:0000259" key="6">
    <source>
        <dbReference type="PROSITE" id="PS50262"/>
    </source>
</evidence>
<dbReference type="PANTHER" id="PTHR24244:SF0">
    <property type="entry name" value="G-PROTEIN COUPLED RECEPTORS FAMILY 1 PROFILE DOMAIN-CONTAINING PROTEIN"/>
    <property type="match status" value="1"/>
</dbReference>
<dbReference type="Gene3D" id="1.20.1070.10">
    <property type="entry name" value="Rhodopsin 7-helix transmembrane proteins"/>
    <property type="match status" value="1"/>
</dbReference>
<dbReference type="GO" id="GO:0008188">
    <property type="term" value="F:neuropeptide receptor activity"/>
    <property type="evidence" value="ECO:0007669"/>
    <property type="project" value="InterPro"/>
</dbReference>
<evidence type="ECO:0000256" key="5">
    <source>
        <dbReference type="SAM" id="Phobius"/>
    </source>
</evidence>
<proteinExistence type="predicted"/>